<dbReference type="RefSeq" id="WP_290361145.1">
    <property type="nucleotide sequence ID" value="NZ_JAUHHC010000006.1"/>
</dbReference>
<dbReference type="Pfam" id="PF02423">
    <property type="entry name" value="OCD_Mu_crystall"/>
    <property type="match status" value="1"/>
</dbReference>
<evidence type="ECO:0000313" key="2">
    <source>
        <dbReference type="Proteomes" id="UP001228044"/>
    </source>
</evidence>
<name>A0ABT8DZ15_9BURK</name>
<dbReference type="SUPFAM" id="SSF51735">
    <property type="entry name" value="NAD(P)-binding Rossmann-fold domains"/>
    <property type="match status" value="1"/>
</dbReference>
<dbReference type="Proteomes" id="UP001228044">
    <property type="component" value="Unassembled WGS sequence"/>
</dbReference>
<dbReference type="PIRSF" id="PIRSF001439">
    <property type="entry name" value="CryM"/>
    <property type="match status" value="1"/>
</dbReference>
<reference evidence="1 2" key="1">
    <citation type="submission" date="2023-06" db="EMBL/GenBank/DDBJ databases">
        <title>Pelomonas sp. PFR6 16S ribosomal RNA gene Genome sequencing and assembly.</title>
        <authorList>
            <person name="Woo H."/>
        </authorList>
    </citation>
    <scope>NUCLEOTIDE SEQUENCE [LARGE SCALE GENOMIC DNA]</scope>
    <source>
        <strain evidence="1 2">PFR6</strain>
    </source>
</reference>
<dbReference type="InterPro" id="IPR036291">
    <property type="entry name" value="NAD(P)-bd_dom_sf"/>
</dbReference>
<keyword evidence="2" id="KW-1185">Reference proteome</keyword>
<dbReference type="InterPro" id="IPR023401">
    <property type="entry name" value="ODC_N"/>
</dbReference>
<dbReference type="EMBL" id="JAUHHC010000006">
    <property type="protein sequence ID" value="MDN3922833.1"/>
    <property type="molecule type" value="Genomic_DNA"/>
</dbReference>
<dbReference type="PANTHER" id="PTHR13812:SF19">
    <property type="entry name" value="KETIMINE REDUCTASE MU-CRYSTALLIN"/>
    <property type="match status" value="1"/>
</dbReference>
<dbReference type="Gene3D" id="3.30.1780.10">
    <property type="entry name" value="ornithine cyclodeaminase, domain 1"/>
    <property type="match status" value="1"/>
</dbReference>
<proteinExistence type="predicted"/>
<gene>
    <name evidence="1" type="ORF">QWJ38_21285</name>
</gene>
<dbReference type="PANTHER" id="PTHR13812">
    <property type="entry name" value="KETIMINE REDUCTASE MU-CRYSTALLIN"/>
    <property type="match status" value="1"/>
</dbReference>
<organism evidence="1 2">
    <name type="scientific">Roseateles violae</name>
    <dbReference type="NCBI Taxonomy" id="3058042"/>
    <lineage>
        <taxon>Bacteria</taxon>
        <taxon>Pseudomonadati</taxon>
        <taxon>Pseudomonadota</taxon>
        <taxon>Betaproteobacteria</taxon>
        <taxon>Burkholderiales</taxon>
        <taxon>Sphaerotilaceae</taxon>
        <taxon>Roseateles</taxon>
    </lineage>
</organism>
<sequence length="292" mass="30286">MRVLDAAATAAALPWAPLLAEIAAVCREHAAGNIDCPPRLVLPLPEDGTLLVMPARSAAIAVTKLVTVHPHNAARGRPTIAGEVIVIDGASGERLALLDGPTLTARRTAAVSLLAVELMATRPPREVLVVGSGAQALAHVEALRALHPQARICVQARRPVAIEGAETIAAAQQAQRRWDLLIAATSSREPVLADGVGEGALVIGVGAFRHDMVELPPALVAAAEVFVDDPEGARAEAGDLLAAGLTGPLPSLEELVLGRRPATDGRTRVFKSVGCARWDLAAARLAVRVPAR</sequence>
<protein>
    <submittedName>
        <fullName evidence="1">Delta(1)-pyrroline-2-carboxylate reductase family protein</fullName>
    </submittedName>
</protein>
<comment type="caution">
    <text evidence="1">The sequence shown here is derived from an EMBL/GenBank/DDBJ whole genome shotgun (WGS) entry which is preliminary data.</text>
</comment>
<accession>A0ABT8DZ15</accession>
<dbReference type="InterPro" id="IPR003462">
    <property type="entry name" value="ODC_Mu_crystall"/>
</dbReference>
<evidence type="ECO:0000313" key="1">
    <source>
        <dbReference type="EMBL" id="MDN3922833.1"/>
    </source>
</evidence>
<dbReference type="NCBIfam" id="NF005603">
    <property type="entry name" value="PRK07340.1"/>
    <property type="match status" value="1"/>
</dbReference>
<dbReference type="Gene3D" id="3.40.50.720">
    <property type="entry name" value="NAD(P)-binding Rossmann-like Domain"/>
    <property type="match status" value="1"/>
</dbReference>